<comment type="pathway">
    <text evidence="2 5">Protein modification; protein ubiquitination.</text>
</comment>
<gene>
    <name evidence="8" type="primary">ORF188351</name>
</gene>
<evidence type="ECO:0000256" key="5">
    <source>
        <dbReference type="RuleBase" id="RU367105"/>
    </source>
</evidence>
<dbReference type="InterPro" id="IPR039396">
    <property type="entry name" value="Deltex_C"/>
</dbReference>
<dbReference type="InterPro" id="IPR039399">
    <property type="entry name" value="Deltex_C_sf"/>
</dbReference>
<feature type="domain" description="Deltex C-terminal" evidence="7">
    <location>
        <begin position="7"/>
        <end position="81"/>
    </location>
</feature>
<comment type="catalytic activity">
    <reaction evidence="1 5">
        <text>S-ubiquitinyl-[E2 ubiquitin-conjugating enzyme]-L-cysteine + [acceptor protein]-L-lysine = [E2 ubiquitin-conjugating enzyme]-L-cysteine + N(6)-ubiquitinyl-[acceptor protein]-L-lysine.</text>
        <dbReference type="EC" id="2.3.2.27"/>
    </reaction>
</comment>
<dbReference type="PANTHER" id="PTHR12622">
    <property type="entry name" value="DELTEX-RELATED"/>
    <property type="match status" value="1"/>
</dbReference>
<reference evidence="8" key="1">
    <citation type="submission" date="2014-12" db="EMBL/GenBank/DDBJ databases">
        <title>Insight into the proteome of Arion vulgaris.</title>
        <authorList>
            <person name="Aradska J."/>
            <person name="Bulat T."/>
            <person name="Smidak R."/>
            <person name="Sarate P."/>
            <person name="Gangsoo J."/>
            <person name="Sialana F."/>
            <person name="Bilban M."/>
            <person name="Lubec G."/>
        </authorList>
    </citation>
    <scope>NUCLEOTIDE SEQUENCE</scope>
    <source>
        <tissue evidence="8">Skin</tissue>
    </source>
</reference>
<feature type="non-terminal residue" evidence="8">
    <location>
        <position position="1"/>
    </location>
</feature>
<keyword evidence="6" id="KW-1133">Transmembrane helix</keyword>
<evidence type="ECO:0000256" key="4">
    <source>
        <dbReference type="ARBA" id="ARBA00022723"/>
    </source>
</evidence>
<sequence>LIPHWAGGYENTPTWKIDYYFPSGTQQPCHPNPGMPYNSMMRTAYLPAIDASIHILMLLRLSFIRKLTFTIGTSLTRNKENS</sequence>
<dbReference type="EC" id="2.3.2.27" evidence="5"/>
<dbReference type="Pfam" id="PF18102">
    <property type="entry name" value="DTC"/>
    <property type="match status" value="1"/>
</dbReference>
<keyword evidence="6" id="KW-0812">Transmembrane</keyword>
<dbReference type="AlphaFoldDB" id="A0A0B7BHS2"/>
<name>A0A0B7BHS2_9EUPU</name>
<evidence type="ECO:0000256" key="3">
    <source>
        <dbReference type="ARBA" id="ARBA00022679"/>
    </source>
</evidence>
<dbReference type="GO" id="GO:0007219">
    <property type="term" value="P:Notch signaling pathway"/>
    <property type="evidence" value="ECO:0007669"/>
    <property type="project" value="InterPro"/>
</dbReference>
<protein>
    <recommendedName>
        <fullName evidence="5">E3 ubiquitin-protein ligase</fullName>
        <ecNumber evidence="5">2.3.2.27</ecNumber>
    </recommendedName>
</protein>
<comment type="subcellular location">
    <subcellularLocation>
        <location evidence="5">Cytoplasm</location>
    </subcellularLocation>
</comment>
<accession>A0A0B7BHS2</accession>
<dbReference type="GO" id="GO:0016567">
    <property type="term" value="P:protein ubiquitination"/>
    <property type="evidence" value="ECO:0007669"/>
    <property type="project" value="UniProtKB-UniRule"/>
</dbReference>
<dbReference type="InterPro" id="IPR039398">
    <property type="entry name" value="Deltex_fam"/>
</dbReference>
<keyword evidence="4 5" id="KW-0479">Metal-binding</keyword>
<organism evidence="8">
    <name type="scientific">Arion vulgaris</name>
    <dbReference type="NCBI Taxonomy" id="1028688"/>
    <lineage>
        <taxon>Eukaryota</taxon>
        <taxon>Metazoa</taxon>
        <taxon>Spiralia</taxon>
        <taxon>Lophotrochozoa</taxon>
        <taxon>Mollusca</taxon>
        <taxon>Gastropoda</taxon>
        <taxon>Heterobranchia</taxon>
        <taxon>Euthyneura</taxon>
        <taxon>Panpulmonata</taxon>
        <taxon>Eupulmonata</taxon>
        <taxon>Stylommatophora</taxon>
        <taxon>Helicina</taxon>
        <taxon>Arionoidea</taxon>
        <taxon>Arionidae</taxon>
        <taxon>Arion</taxon>
    </lineage>
</organism>
<proteinExistence type="inferred from homology"/>
<keyword evidence="5" id="KW-0963">Cytoplasm</keyword>
<dbReference type="GO" id="GO:0008270">
    <property type="term" value="F:zinc ion binding"/>
    <property type="evidence" value="ECO:0007669"/>
    <property type="project" value="UniProtKB-KW"/>
</dbReference>
<evidence type="ECO:0000256" key="6">
    <source>
        <dbReference type="SAM" id="Phobius"/>
    </source>
</evidence>
<evidence type="ECO:0000256" key="2">
    <source>
        <dbReference type="ARBA" id="ARBA00004906"/>
    </source>
</evidence>
<dbReference type="GO" id="GO:0061630">
    <property type="term" value="F:ubiquitin protein ligase activity"/>
    <property type="evidence" value="ECO:0007669"/>
    <property type="project" value="UniProtKB-UniRule"/>
</dbReference>
<dbReference type="EMBL" id="HACG01045593">
    <property type="protein sequence ID" value="CEK92458.1"/>
    <property type="molecule type" value="Transcribed_RNA"/>
</dbReference>
<comment type="similarity">
    <text evidence="5">Belongs to the Deltex family.</text>
</comment>
<evidence type="ECO:0000313" key="8">
    <source>
        <dbReference type="EMBL" id="CEK92458.1"/>
    </source>
</evidence>
<feature type="transmembrane region" description="Helical" evidence="6">
    <location>
        <begin position="44"/>
        <end position="63"/>
    </location>
</feature>
<dbReference type="GO" id="GO:0005737">
    <property type="term" value="C:cytoplasm"/>
    <property type="evidence" value="ECO:0007669"/>
    <property type="project" value="UniProtKB-SubCell"/>
</dbReference>
<keyword evidence="5" id="KW-0862">Zinc</keyword>
<evidence type="ECO:0000256" key="1">
    <source>
        <dbReference type="ARBA" id="ARBA00000900"/>
    </source>
</evidence>
<keyword evidence="5" id="KW-0863">Zinc-finger</keyword>
<dbReference type="Gene3D" id="3.30.390.130">
    <property type="match status" value="1"/>
</dbReference>
<keyword evidence="6" id="KW-0472">Membrane</keyword>
<feature type="non-terminal residue" evidence="8">
    <location>
        <position position="82"/>
    </location>
</feature>
<dbReference type="UniPathway" id="UPA00143"/>
<evidence type="ECO:0000259" key="7">
    <source>
        <dbReference type="Pfam" id="PF18102"/>
    </source>
</evidence>
<keyword evidence="3 5" id="KW-0808">Transferase</keyword>